<proteinExistence type="predicted"/>
<dbReference type="InterPro" id="IPR017930">
    <property type="entry name" value="Myb_dom"/>
</dbReference>
<feature type="compositionally biased region" description="Low complexity" evidence="5">
    <location>
        <begin position="293"/>
        <end position="303"/>
    </location>
</feature>
<feature type="domain" description="HTH myb-type" evidence="8">
    <location>
        <begin position="132"/>
        <end position="182"/>
    </location>
</feature>
<dbReference type="InterPro" id="IPR009057">
    <property type="entry name" value="Homeodomain-like_sf"/>
</dbReference>
<dbReference type="InterPro" id="IPR051575">
    <property type="entry name" value="Myb-like_DNA-bd"/>
</dbReference>
<dbReference type="Pfam" id="PF13921">
    <property type="entry name" value="Myb_DNA-bind_6"/>
    <property type="match status" value="1"/>
</dbReference>
<dbReference type="PANTHER" id="PTHR46621">
    <property type="entry name" value="SNRNA-ACTIVATING PROTEIN COMPLEX SUBUNIT 4"/>
    <property type="match status" value="1"/>
</dbReference>
<keyword evidence="3" id="KW-0804">Transcription</keyword>
<feature type="domain" description="HTH myb-type" evidence="8">
    <location>
        <begin position="25"/>
        <end position="76"/>
    </location>
</feature>
<keyword evidence="1" id="KW-0805">Transcription regulation</keyword>
<evidence type="ECO:0000256" key="2">
    <source>
        <dbReference type="ARBA" id="ARBA00023125"/>
    </source>
</evidence>
<feature type="compositionally biased region" description="Basic residues" evidence="5">
    <location>
        <begin position="1"/>
        <end position="18"/>
    </location>
</feature>
<keyword evidence="2" id="KW-0238">DNA-binding</keyword>
<gene>
    <name evidence="9" type="ORF">M0813_10578</name>
</gene>
<protein>
    <submittedName>
        <fullName evidence="9">Myb-like DNA-binding domain containing protein</fullName>
    </submittedName>
</protein>
<feature type="domain" description="Myb-like" evidence="6">
    <location>
        <begin position="77"/>
        <end position="127"/>
    </location>
</feature>
<dbReference type="PROSITE" id="PS51294">
    <property type="entry name" value="HTH_MYB"/>
    <property type="match status" value="3"/>
</dbReference>
<dbReference type="CDD" id="cd00167">
    <property type="entry name" value="SANT"/>
    <property type="match status" value="3"/>
</dbReference>
<comment type="caution">
    <text evidence="9">The sequence shown here is derived from an EMBL/GenBank/DDBJ whole genome shotgun (WGS) entry which is preliminary data.</text>
</comment>
<feature type="region of interest" description="Disordered" evidence="5">
    <location>
        <begin position="332"/>
        <end position="367"/>
    </location>
</feature>
<dbReference type="SMART" id="SM00717">
    <property type="entry name" value="SANT"/>
    <property type="match status" value="3"/>
</dbReference>
<feature type="region of interest" description="Disordered" evidence="5">
    <location>
        <begin position="287"/>
        <end position="320"/>
    </location>
</feature>
<feature type="domain" description="Myb-like" evidence="6">
    <location>
        <begin position="25"/>
        <end position="76"/>
    </location>
</feature>
<name>A0ABQ8X2I0_9EUKA</name>
<dbReference type="InterPro" id="IPR017884">
    <property type="entry name" value="SANT_dom"/>
</dbReference>
<sequence>MSKNHKTKTKHKKKKKENKKLFADRKMIKNSIWSEKEDLKLVKIVKQYKQKNWSCVASYFETKNSTQCLHRWQKVLNPKVKKGRWNKKEDKKLKKYYKQFGTDWSTIAKKIRHRTSKQCRERYKNVLDPKIQKTPWTEEEDEIIIKNYLELGSKWSKIMKHLPGRSDNQIKNRFNCRLKKRLNDFRNNKDYQPKAKLKKLNVPTSKTKRSTKEKIKNQKKTKRTSQIITRSKIINLKPNEKPTETQISTQQLPIKIHKSSRIINKSSRVELPTVQSMEIEKEKIIQTQRKANSKNNNKNQNQNGTGKENEIKNTTNKKRRIIIRRKKSLSKSQVNITSSAKEELNENNSTVGFNNKENTNPNLRQENEKDEENFLFEIYSPIQDHFEFEETLSTIEYPEVYNLTDIKTEDKYNNFFSIEKGFSSPQSKRKRQLERQYETNFIINKENSRNANDPLNQDLENWFYSNTNGCDGEENHDGNCNDHGFFGLNEKYTSATLSPLKIKRISQTKKNEKLQNILFNSNENSTQNHSMNNSLHFENTSNNNFEFFDQTGFASYF</sequence>
<feature type="region of interest" description="Disordered" evidence="5">
    <location>
        <begin position="1"/>
        <end position="20"/>
    </location>
</feature>
<evidence type="ECO:0000256" key="4">
    <source>
        <dbReference type="ARBA" id="ARBA00023242"/>
    </source>
</evidence>
<dbReference type="Pfam" id="PF00249">
    <property type="entry name" value="Myb_DNA-binding"/>
    <property type="match status" value="1"/>
</dbReference>
<evidence type="ECO:0000313" key="9">
    <source>
        <dbReference type="EMBL" id="KAJ6226704.1"/>
    </source>
</evidence>
<feature type="region of interest" description="Disordered" evidence="5">
    <location>
        <begin position="202"/>
        <end position="225"/>
    </location>
</feature>
<organism evidence="9 10">
    <name type="scientific">Anaeramoeba flamelloides</name>
    <dbReference type="NCBI Taxonomy" id="1746091"/>
    <lineage>
        <taxon>Eukaryota</taxon>
        <taxon>Metamonada</taxon>
        <taxon>Anaeramoebidae</taxon>
        <taxon>Anaeramoeba</taxon>
    </lineage>
</organism>
<evidence type="ECO:0000256" key="5">
    <source>
        <dbReference type="SAM" id="MobiDB-lite"/>
    </source>
</evidence>
<dbReference type="PROSITE" id="PS51293">
    <property type="entry name" value="SANT"/>
    <property type="match status" value="1"/>
</dbReference>
<dbReference type="InterPro" id="IPR001005">
    <property type="entry name" value="SANT/Myb"/>
</dbReference>
<evidence type="ECO:0000256" key="3">
    <source>
        <dbReference type="ARBA" id="ARBA00023163"/>
    </source>
</evidence>
<evidence type="ECO:0000259" key="7">
    <source>
        <dbReference type="PROSITE" id="PS51293"/>
    </source>
</evidence>
<accession>A0ABQ8X2I0</accession>
<dbReference type="PROSITE" id="PS50090">
    <property type="entry name" value="MYB_LIKE"/>
    <property type="match status" value="3"/>
</dbReference>
<dbReference type="Proteomes" id="UP001150062">
    <property type="component" value="Unassembled WGS sequence"/>
</dbReference>
<evidence type="ECO:0000256" key="1">
    <source>
        <dbReference type="ARBA" id="ARBA00023015"/>
    </source>
</evidence>
<dbReference type="PANTHER" id="PTHR46621:SF1">
    <property type="entry name" value="SNRNA-ACTIVATING PROTEIN COMPLEX SUBUNIT 4"/>
    <property type="match status" value="1"/>
</dbReference>
<dbReference type="EMBL" id="JAOAOG010000340">
    <property type="protein sequence ID" value="KAJ6226704.1"/>
    <property type="molecule type" value="Genomic_DNA"/>
</dbReference>
<feature type="domain" description="Myb-like" evidence="6">
    <location>
        <begin position="128"/>
        <end position="178"/>
    </location>
</feature>
<evidence type="ECO:0000259" key="6">
    <source>
        <dbReference type="PROSITE" id="PS50090"/>
    </source>
</evidence>
<dbReference type="SUPFAM" id="SSF46689">
    <property type="entry name" value="Homeodomain-like"/>
    <property type="match status" value="2"/>
</dbReference>
<dbReference type="Gene3D" id="1.10.10.60">
    <property type="entry name" value="Homeodomain-like"/>
    <property type="match status" value="3"/>
</dbReference>
<evidence type="ECO:0000259" key="8">
    <source>
        <dbReference type="PROSITE" id="PS51294"/>
    </source>
</evidence>
<feature type="domain" description="SANT" evidence="7">
    <location>
        <begin position="80"/>
        <end position="125"/>
    </location>
</feature>
<evidence type="ECO:0000313" key="10">
    <source>
        <dbReference type="Proteomes" id="UP001150062"/>
    </source>
</evidence>
<keyword evidence="10" id="KW-1185">Reference proteome</keyword>
<reference evidence="9" key="1">
    <citation type="submission" date="2022-08" db="EMBL/GenBank/DDBJ databases">
        <title>Novel sulfate-reducing endosymbionts in the free-living metamonad Anaeramoeba.</title>
        <authorList>
            <person name="Jerlstrom-Hultqvist J."/>
            <person name="Cepicka I."/>
            <person name="Gallot-Lavallee L."/>
            <person name="Salas-Leiva D."/>
            <person name="Curtis B.A."/>
            <person name="Zahonova K."/>
            <person name="Pipaliya S."/>
            <person name="Dacks J."/>
            <person name="Roger A.J."/>
        </authorList>
    </citation>
    <scope>NUCLEOTIDE SEQUENCE</scope>
    <source>
        <strain evidence="9">Schooner1</strain>
    </source>
</reference>
<feature type="compositionally biased region" description="Polar residues" evidence="5">
    <location>
        <begin position="346"/>
        <end position="364"/>
    </location>
</feature>
<feature type="domain" description="HTH myb-type" evidence="8">
    <location>
        <begin position="77"/>
        <end position="131"/>
    </location>
</feature>
<keyword evidence="4" id="KW-0539">Nucleus</keyword>